<feature type="domain" description="Sialidase" evidence="1">
    <location>
        <begin position="45"/>
        <end position="315"/>
    </location>
</feature>
<dbReference type="EMBL" id="JACHIN010000005">
    <property type="protein sequence ID" value="MBB5078524.1"/>
    <property type="molecule type" value="Genomic_DNA"/>
</dbReference>
<name>A0A7W8A2Y4_9ACTN</name>
<comment type="caution">
    <text evidence="2">The sequence shown here is derived from an EMBL/GenBank/DDBJ whole genome shotgun (WGS) entry which is preliminary data.</text>
</comment>
<dbReference type="Gene3D" id="2.120.10.10">
    <property type="match status" value="1"/>
</dbReference>
<dbReference type="AlphaFoldDB" id="A0A7W8A2Y4"/>
<evidence type="ECO:0000313" key="2">
    <source>
        <dbReference type="EMBL" id="MBB5078524.1"/>
    </source>
</evidence>
<evidence type="ECO:0000259" key="1">
    <source>
        <dbReference type="Pfam" id="PF13088"/>
    </source>
</evidence>
<gene>
    <name evidence="2" type="ORF">HNR40_004010</name>
</gene>
<dbReference type="Proteomes" id="UP000568380">
    <property type="component" value="Unassembled WGS sequence"/>
</dbReference>
<keyword evidence="3" id="KW-1185">Reference proteome</keyword>
<dbReference type="CDD" id="cd15482">
    <property type="entry name" value="Sialidase_non-viral"/>
    <property type="match status" value="1"/>
</dbReference>
<dbReference type="InterPro" id="IPR036278">
    <property type="entry name" value="Sialidase_sf"/>
</dbReference>
<dbReference type="SUPFAM" id="SSF50939">
    <property type="entry name" value="Sialidases"/>
    <property type="match status" value="1"/>
</dbReference>
<evidence type="ECO:0000313" key="3">
    <source>
        <dbReference type="Proteomes" id="UP000568380"/>
    </source>
</evidence>
<dbReference type="InterPro" id="IPR011040">
    <property type="entry name" value="Sialidase"/>
</dbReference>
<protein>
    <recommendedName>
        <fullName evidence="1">Sialidase domain-containing protein</fullName>
    </recommendedName>
</protein>
<dbReference type="RefSeq" id="WP_184963366.1">
    <property type="nucleotide sequence ID" value="NZ_JACHIN010000005.1"/>
</dbReference>
<organism evidence="2 3">
    <name type="scientific">Nonomuraea endophytica</name>
    <dbReference type="NCBI Taxonomy" id="714136"/>
    <lineage>
        <taxon>Bacteria</taxon>
        <taxon>Bacillati</taxon>
        <taxon>Actinomycetota</taxon>
        <taxon>Actinomycetes</taxon>
        <taxon>Streptosporangiales</taxon>
        <taxon>Streptosporangiaceae</taxon>
        <taxon>Nonomuraea</taxon>
    </lineage>
</organism>
<sequence length="597" mass="64280">MDVDVAGPGVGGPVTVFADVRTPPGGGPALDAHRVPDVAVLGERRIVAGWRAGPGDRASIGLARSHDGGRTWTAGTLAAATAAHGYHNVIFLNDGGALFALLGRIDRTREDLPVELTAKHSADGGATWTDWPIEVDVPGNGRGVVVTGKPVRHRGAWLLPCFERAGAGVLRSSDLRTWRRGGLAVPPRGILVDEPQVVLSQDDPDALLMVVRTLVEGTPEQKDAYYRTRPAYSATCLSRDGGLTWTPMVLDENLPNSFGKGFFTKDSKGRYVTIYNTLAGPYRGDRPDHYREVLHFKVKEPGRPWSPGRLFADGPRLTTGDARGWDVHAGAEEEAPGKLRVVWEHDRSAIRTATLDLATCFTGVRTRRGGVWEPGPQGPYAVTAAGAGFAVDVGGMVLEWRDDGLYQDGRLLTRSRPGPWRVLVDREGRATLLGTDLAWSARVPAGRVTVHGEPEFLEVTDCLAAWPRPLALRGTSVTQPVTAGDFTVEFLGEAIDGNLDTEVANGAKRLMLSIGRSEVRAMRKGSQRWERVHTHPGGPAVWRVSVDSAGVARLSRDGKDTGVSWVAQDSRERAHAAHWADGAARVEWSLVTATIGS</sequence>
<proteinExistence type="predicted"/>
<dbReference type="Pfam" id="PF13088">
    <property type="entry name" value="BNR_2"/>
    <property type="match status" value="1"/>
</dbReference>
<accession>A0A7W8A2Y4</accession>
<reference evidence="2 3" key="1">
    <citation type="submission" date="2020-08" db="EMBL/GenBank/DDBJ databases">
        <title>Genomic Encyclopedia of Type Strains, Phase IV (KMG-IV): sequencing the most valuable type-strain genomes for metagenomic binning, comparative biology and taxonomic classification.</title>
        <authorList>
            <person name="Goeker M."/>
        </authorList>
    </citation>
    <scope>NUCLEOTIDE SEQUENCE [LARGE SCALE GENOMIC DNA]</scope>
    <source>
        <strain evidence="2 3">DSM 45385</strain>
    </source>
</reference>